<dbReference type="EMBL" id="CP157484">
    <property type="protein sequence ID" value="XBO38173.1"/>
    <property type="molecule type" value="Genomic_DNA"/>
</dbReference>
<evidence type="ECO:0000313" key="2">
    <source>
        <dbReference type="EMBL" id="XBO38173.1"/>
    </source>
</evidence>
<feature type="region of interest" description="Disordered" evidence="1">
    <location>
        <begin position="1"/>
        <end position="20"/>
    </location>
</feature>
<evidence type="ECO:0000256" key="1">
    <source>
        <dbReference type="SAM" id="MobiDB-lite"/>
    </source>
</evidence>
<accession>A0AAU7JCR3</accession>
<gene>
    <name evidence="2" type="ORF">ABEG18_21065</name>
</gene>
<name>A0AAU7JCR3_9HYPH</name>
<sequence length="130" mass="14171">MKALTNMARMGRPAAREVDRAGRTEFEGRFSEAGQGLRAVRPLRRHSPVAFFCKTALTAPKRRIYKHLTHGVAADNDGAPATLLCSTGLSRPTSVGAETVFVGSAVKHRKMPLFDNLDGRKRNVDGRVLA</sequence>
<organism evidence="2">
    <name type="scientific">Alsobacter sp. KACC 23698</name>
    <dbReference type="NCBI Taxonomy" id="3149229"/>
    <lineage>
        <taxon>Bacteria</taxon>
        <taxon>Pseudomonadati</taxon>
        <taxon>Pseudomonadota</taxon>
        <taxon>Alphaproteobacteria</taxon>
        <taxon>Hyphomicrobiales</taxon>
        <taxon>Alsobacteraceae</taxon>
        <taxon>Alsobacter</taxon>
    </lineage>
</organism>
<dbReference type="AlphaFoldDB" id="A0AAU7JCR3"/>
<protein>
    <submittedName>
        <fullName evidence="2">Uncharacterized protein</fullName>
    </submittedName>
</protein>
<reference evidence="2" key="1">
    <citation type="submission" date="2024-05" db="EMBL/GenBank/DDBJ databases">
        <authorList>
            <person name="Kim S."/>
            <person name="Heo J."/>
            <person name="Choi H."/>
            <person name="Choi Y."/>
            <person name="Kwon S.-W."/>
            <person name="Kim Y."/>
        </authorList>
    </citation>
    <scope>NUCLEOTIDE SEQUENCE</scope>
    <source>
        <strain evidence="2">KACC 23698</strain>
    </source>
</reference>
<dbReference type="RefSeq" id="WP_406855010.1">
    <property type="nucleotide sequence ID" value="NZ_CP157484.1"/>
</dbReference>
<proteinExistence type="predicted"/>